<evidence type="ECO:0000313" key="2">
    <source>
        <dbReference type="EMBL" id="QFI14976.1"/>
    </source>
</evidence>
<keyword evidence="3" id="KW-1185">Reference proteome</keyword>
<keyword evidence="2" id="KW-0614">Plasmid</keyword>
<accession>A0A5J6WC97</accession>
<organism evidence="2 3">
    <name type="scientific">Borrelia maritima</name>
    <dbReference type="NCBI Taxonomy" id="2761123"/>
    <lineage>
        <taxon>Bacteria</taxon>
        <taxon>Pseudomonadati</taxon>
        <taxon>Spirochaetota</taxon>
        <taxon>Spirochaetia</taxon>
        <taxon>Spirochaetales</taxon>
        <taxon>Borreliaceae</taxon>
        <taxon>Borrelia</taxon>
    </lineage>
</organism>
<dbReference type="EMBL" id="CP044536">
    <property type="protein sequence ID" value="QFI14976.1"/>
    <property type="molecule type" value="Genomic_DNA"/>
</dbReference>
<sequence>MKTIKQNPLNTTKKIKKTTKNFQHNLIVLISTLNFINLNLKKYTQKHILYFLNKNLERNKQKPIKLKTLQNYLYILEKKFKVTLNYCKHLGKNSGSETYYKLKYEKEKCYLIINTYFKEKITNKINEFIQRIKKFNKTNGSVKWECINNTNNIYKYKEYRNIHKNSKKTINNEILKKYLSKCNFKTEIPSLIMNLETTHSIKIHHLRNLKHIENDLKEIDPENIEKHVSNAIKENINNPGYLCKFFKKNGYKKLINKIKETNKKNKKEILRKILKEKIKELENEQYKKEDLERFFNKTYEIYKTKPHFIIEYKKYPDLNKLVKRAKKEIFKIQDKILRLKSIKNNIFSILLEQLRHKIEEDKLIPALKKFIENEPNLRYSKVFDNSYYNNLIKIVS</sequence>
<name>A0A5J6WC97_9SPIR</name>
<dbReference type="InterPro" id="IPR003459">
    <property type="entry name" value="Borrelia_plasmid_OrfA"/>
</dbReference>
<evidence type="ECO:0000256" key="1">
    <source>
        <dbReference type="SAM" id="Coils"/>
    </source>
</evidence>
<evidence type="ECO:0000313" key="3">
    <source>
        <dbReference type="Proteomes" id="UP000326393"/>
    </source>
</evidence>
<proteinExistence type="predicted"/>
<protein>
    <submittedName>
        <fullName evidence="2">Peptide transporter</fullName>
    </submittedName>
</protein>
<feature type="coiled-coil region" evidence="1">
    <location>
        <begin position="251"/>
        <end position="294"/>
    </location>
</feature>
<geneLocation type="plasmid" evidence="2 3">
    <name>lp54</name>
</geneLocation>
<dbReference type="Pfam" id="PF02414">
    <property type="entry name" value="Borrelia_orfA"/>
    <property type="match status" value="1"/>
</dbReference>
<dbReference type="KEGG" id="bmat:DB723_04335"/>
<dbReference type="OrthoDB" id="350342at2"/>
<dbReference type="RefSeq" id="WP_151552984.1">
    <property type="nucleotide sequence ID" value="NZ_CP044536.1"/>
</dbReference>
<dbReference type="AlphaFoldDB" id="A0A5J6WC97"/>
<gene>
    <name evidence="2" type="ORF">DB723_04335</name>
</gene>
<reference evidence="2 3" key="1">
    <citation type="journal article" date="2020" name="Int. J. Syst. Evol. Microbiol.">
        <title>Borrelia maritima sp. nov., a novel species of the Borrelia burgdorferi sensu lato complex, occupying a basal position to North American species.</title>
        <authorList>
            <person name="Margos G."/>
            <person name="Fedorova N."/>
            <person name="Becker N.S."/>
            <person name="Kleinjan J.E."/>
            <person name="Marosevic D."/>
            <person name="Krebs S."/>
            <person name="Hui L."/>
            <person name="Fingerle V."/>
            <person name="Lane R.S."/>
        </authorList>
    </citation>
    <scope>NUCLEOTIDE SEQUENCE [LARGE SCALE GENOMIC DNA]</scope>
    <source>
        <strain evidence="2 3">CA690</strain>
    </source>
</reference>
<keyword evidence="1" id="KW-0175">Coiled coil</keyword>
<dbReference type="Proteomes" id="UP000326393">
    <property type="component" value="Plasmid lp54"/>
</dbReference>